<feature type="transmembrane region" description="Helical" evidence="1">
    <location>
        <begin position="14"/>
        <end position="42"/>
    </location>
</feature>
<organism evidence="2">
    <name type="scientific">human gut metagenome</name>
    <dbReference type="NCBI Taxonomy" id="408170"/>
    <lineage>
        <taxon>unclassified sequences</taxon>
        <taxon>metagenomes</taxon>
        <taxon>organismal metagenomes</taxon>
    </lineage>
</organism>
<dbReference type="EMBL" id="AJWZ01001032">
    <property type="protein sequence ID" value="EKC75047.1"/>
    <property type="molecule type" value="Genomic_DNA"/>
</dbReference>
<reference evidence="2" key="1">
    <citation type="journal article" date="2013" name="Environ. Microbiol.">
        <title>Microbiota from the distal guts of lean and obese adolescents exhibit partial functional redundancy besides clear differences in community structure.</title>
        <authorList>
            <person name="Ferrer M."/>
            <person name="Ruiz A."/>
            <person name="Lanza F."/>
            <person name="Haange S.B."/>
            <person name="Oberbach A."/>
            <person name="Till H."/>
            <person name="Bargiela R."/>
            <person name="Campoy C."/>
            <person name="Segura M.T."/>
            <person name="Richter M."/>
            <person name="von Bergen M."/>
            <person name="Seifert J."/>
            <person name="Suarez A."/>
        </authorList>
    </citation>
    <scope>NUCLEOTIDE SEQUENCE</scope>
</reference>
<keyword evidence="1" id="KW-1133">Transmembrane helix</keyword>
<evidence type="ECO:0000256" key="1">
    <source>
        <dbReference type="SAM" id="Phobius"/>
    </source>
</evidence>
<keyword evidence="1" id="KW-0472">Membrane</keyword>
<evidence type="ECO:0000313" key="2">
    <source>
        <dbReference type="EMBL" id="EKC75047.1"/>
    </source>
</evidence>
<accession>K1TPL4</accession>
<comment type="caution">
    <text evidence="2">The sequence shown here is derived from an EMBL/GenBank/DDBJ whole genome shotgun (WGS) entry which is preliminary data.</text>
</comment>
<proteinExistence type="predicted"/>
<name>K1TPL4_9ZZZZ</name>
<feature type="non-terminal residue" evidence="2">
    <location>
        <position position="1"/>
    </location>
</feature>
<dbReference type="InterPro" id="IPR003740">
    <property type="entry name" value="YitT"/>
</dbReference>
<dbReference type="Pfam" id="PF02588">
    <property type="entry name" value="YitT_membrane"/>
    <property type="match status" value="1"/>
</dbReference>
<protein>
    <submittedName>
        <fullName evidence="2">Uncharacterized protein</fullName>
    </submittedName>
</protein>
<dbReference type="AlphaFoldDB" id="K1TPL4"/>
<gene>
    <name evidence="2" type="ORF">OBE_01551</name>
</gene>
<sequence>LHCSASTFTTVANYALLVLGFIFLGKSVGVRTVYATIVMSVLL</sequence>
<keyword evidence="1" id="KW-0812">Transmembrane</keyword>